<name>A0A6A6R0E5_9PEZI</name>
<dbReference type="AlphaFoldDB" id="A0A6A6R0E5"/>
<gene>
    <name evidence="1" type="ORF">BU16DRAFT_536251</name>
</gene>
<proteinExistence type="predicted"/>
<sequence length="264" mass="30046">MADQESWVELDGKPVKPIQSGVSDQQQALDKTVDNDLLHQLPFELKEMVYEHTFPDKVVWADRKRITRKTLSFRHDGEKCSLGLLRTSITTKMMALPGLYAFAAFQVRIQSNAISFLGKRHINGGTIPSLEHVRNVHIILDVMKAPAFELDEPGRWEDKAALLRRKIQLAKLQQNVNTISQELKRCDAMRSLCVVLTENGHPPEDVYYTESVKTIVLPLNDMVPKTKVSILYSSEYGSMEYFLGYGRLTLTNLNIEAVREWLGS</sequence>
<protein>
    <submittedName>
        <fullName evidence="1">Uncharacterized protein</fullName>
    </submittedName>
</protein>
<evidence type="ECO:0000313" key="1">
    <source>
        <dbReference type="EMBL" id="KAF2498191.1"/>
    </source>
</evidence>
<keyword evidence="2" id="KW-1185">Reference proteome</keyword>
<dbReference type="Proteomes" id="UP000799750">
    <property type="component" value="Unassembled WGS sequence"/>
</dbReference>
<organism evidence="1 2">
    <name type="scientific">Lophium mytilinum</name>
    <dbReference type="NCBI Taxonomy" id="390894"/>
    <lineage>
        <taxon>Eukaryota</taxon>
        <taxon>Fungi</taxon>
        <taxon>Dikarya</taxon>
        <taxon>Ascomycota</taxon>
        <taxon>Pezizomycotina</taxon>
        <taxon>Dothideomycetes</taxon>
        <taxon>Pleosporomycetidae</taxon>
        <taxon>Mytilinidiales</taxon>
        <taxon>Mytilinidiaceae</taxon>
        <taxon>Lophium</taxon>
    </lineage>
</organism>
<reference evidence="1" key="1">
    <citation type="journal article" date="2020" name="Stud. Mycol.">
        <title>101 Dothideomycetes genomes: a test case for predicting lifestyles and emergence of pathogens.</title>
        <authorList>
            <person name="Haridas S."/>
            <person name="Albert R."/>
            <person name="Binder M."/>
            <person name="Bloem J."/>
            <person name="Labutti K."/>
            <person name="Salamov A."/>
            <person name="Andreopoulos B."/>
            <person name="Baker S."/>
            <person name="Barry K."/>
            <person name="Bills G."/>
            <person name="Bluhm B."/>
            <person name="Cannon C."/>
            <person name="Castanera R."/>
            <person name="Culley D."/>
            <person name="Daum C."/>
            <person name="Ezra D."/>
            <person name="Gonzalez J."/>
            <person name="Henrissat B."/>
            <person name="Kuo A."/>
            <person name="Liang C."/>
            <person name="Lipzen A."/>
            <person name="Lutzoni F."/>
            <person name="Magnuson J."/>
            <person name="Mondo S."/>
            <person name="Nolan M."/>
            <person name="Ohm R."/>
            <person name="Pangilinan J."/>
            <person name="Park H.-J."/>
            <person name="Ramirez L."/>
            <person name="Alfaro M."/>
            <person name="Sun H."/>
            <person name="Tritt A."/>
            <person name="Yoshinaga Y."/>
            <person name="Zwiers L.-H."/>
            <person name="Turgeon B."/>
            <person name="Goodwin S."/>
            <person name="Spatafora J."/>
            <person name="Crous P."/>
            <person name="Grigoriev I."/>
        </authorList>
    </citation>
    <scope>NUCLEOTIDE SEQUENCE</scope>
    <source>
        <strain evidence="1">CBS 269.34</strain>
    </source>
</reference>
<accession>A0A6A6R0E5</accession>
<dbReference type="EMBL" id="MU004185">
    <property type="protein sequence ID" value="KAF2498191.1"/>
    <property type="molecule type" value="Genomic_DNA"/>
</dbReference>
<evidence type="ECO:0000313" key="2">
    <source>
        <dbReference type="Proteomes" id="UP000799750"/>
    </source>
</evidence>